<dbReference type="Proteomes" id="UP000829116">
    <property type="component" value="Chromosome"/>
</dbReference>
<evidence type="ECO:0000313" key="1">
    <source>
        <dbReference type="EMBL" id="UNH30106.1"/>
    </source>
</evidence>
<accession>A0A9Q8Q150</accession>
<reference evidence="1" key="1">
    <citation type="submission" date="2022-03" db="EMBL/GenBank/DDBJ databases">
        <title>ESBL-producing Moellerella wisconsensis and Escherichia marmotae isolated from wild game meat.</title>
        <authorList>
            <person name="Biggel M."/>
        </authorList>
    </citation>
    <scope>NUCLEOTIDE SEQUENCE</scope>
    <source>
        <strain evidence="1">W51</strain>
    </source>
</reference>
<dbReference type="RefSeq" id="WP_241541944.1">
    <property type="nucleotide sequence ID" value="NZ_CAWQWN010000001.1"/>
</dbReference>
<dbReference type="EMBL" id="CP093245">
    <property type="protein sequence ID" value="UNH30106.1"/>
    <property type="molecule type" value="Genomic_DNA"/>
</dbReference>
<name>A0A9Q8Q150_9GAMM</name>
<evidence type="ECO:0000313" key="2">
    <source>
        <dbReference type="Proteomes" id="UP000829116"/>
    </source>
</evidence>
<organism evidence="1 2">
    <name type="scientific">Moellerella wisconsensis</name>
    <dbReference type="NCBI Taxonomy" id="158849"/>
    <lineage>
        <taxon>Bacteria</taxon>
        <taxon>Pseudomonadati</taxon>
        <taxon>Pseudomonadota</taxon>
        <taxon>Gammaproteobacteria</taxon>
        <taxon>Enterobacterales</taxon>
        <taxon>Morganellaceae</taxon>
        <taxon>Moellerella</taxon>
    </lineage>
</organism>
<proteinExistence type="predicted"/>
<protein>
    <submittedName>
        <fullName evidence="1">Uncharacterized protein</fullName>
    </submittedName>
</protein>
<gene>
    <name evidence="1" type="ORF">MNY72_12240</name>
</gene>
<sequence length="75" mass="8869">MSAYATKDAQEERRLDVAAWQDAIDAEYSQRALDVVERIPERITKQWTDEAYDEVMDALRLSLKEHDAHRQRYSL</sequence>
<dbReference type="AlphaFoldDB" id="A0A9Q8Q150"/>